<keyword evidence="1" id="KW-0812">Transmembrane</keyword>
<evidence type="ECO:0000313" key="3">
    <source>
        <dbReference type="Proteomes" id="UP000692954"/>
    </source>
</evidence>
<dbReference type="OrthoDB" id="310176at2759"/>
<evidence type="ECO:0008006" key="4">
    <source>
        <dbReference type="Google" id="ProtNLM"/>
    </source>
</evidence>
<evidence type="ECO:0000256" key="1">
    <source>
        <dbReference type="SAM" id="Phobius"/>
    </source>
</evidence>
<keyword evidence="1" id="KW-0472">Membrane</keyword>
<keyword evidence="3" id="KW-1185">Reference proteome</keyword>
<evidence type="ECO:0000313" key="2">
    <source>
        <dbReference type="EMBL" id="CAD8129690.1"/>
    </source>
</evidence>
<name>A0A8S1RQW9_9CILI</name>
<feature type="transmembrane region" description="Helical" evidence="1">
    <location>
        <begin position="119"/>
        <end position="139"/>
    </location>
</feature>
<accession>A0A8S1RQW9</accession>
<organism evidence="2 3">
    <name type="scientific">Paramecium sonneborni</name>
    <dbReference type="NCBI Taxonomy" id="65129"/>
    <lineage>
        <taxon>Eukaryota</taxon>
        <taxon>Sar</taxon>
        <taxon>Alveolata</taxon>
        <taxon>Ciliophora</taxon>
        <taxon>Intramacronucleata</taxon>
        <taxon>Oligohymenophorea</taxon>
        <taxon>Peniculida</taxon>
        <taxon>Parameciidae</taxon>
        <taxon>Paramecium</taxon>
    </lineage>
</organism>
<dbReference type="AlphaFoldDB" id="A0A8S1RQW9"/>
<protein>
    <recommendedName>
        <fullName evidence="4">Transmembrane protein</fullName>
    </recommendedName>
</protein>
<dbReference type="Proteomes" id="UP000692954">
    <property type="component" value="Unassembled WGS sequence"/>
</dbReference>
<proteinExistence type="predicted"/>
<keyword evidence="1" id="KW-1133">Transmembrane helix</keyword>
<dbReference type="EMBL" id="CAJJDN010000238">
    <property type="protein sequence ID" value="CAD8129690.1"/>
    <property type="molecule type" value="Genomic_DNA"/>
</dbReference>
<comment type="caution">
    <text evidence="2">The sequence shown here is derived from an EMBL/GenBank/DDBJ whole genome shotgun (WGS) entry which is preliminary data.</text>
</comment>
<feature type="transmembrane region" description="Helical" evidence="1">
    <location>
        <begin position="183"/>
        <end position="210"/>
    </location>
</feature>
<gene>
    <name evidence="2" type="ORF">PSON_ATCC_30995.1.T2380004</name>
</gene>
<sequence>MDDYRILFYGSLSGCLSEVGGNLSNFWSYIGHYHSANPFLCSRGIFHDWDQKKRFLQQSLINDLYSKRLLKKLQNDVKWNSIAWGLRFYIKENLNIKIKKESSNFNQSFRYLKYKQNQFLYSFVFGSIAQLFCSSLFQIRNLFKSEQFFSFQSFSIRLIQFGALFGTYDMVKIIMKNKEQQKFFIIQTYLAAQFSSLIACFTDSLFYFFINKSSRFYFFYGERILVSKNGLALFLFDQLSSKDGIA</sequence>
<feature type="transmembrane region" description="Helical" evidence="1">
    <location>
        <begin position="151"/>
        <end position="171"/>
    </location>
</feature>
<reference evidence="2" key="1">
    <citation type="submission" date="2021-01" db="EMBL/GenBank/DDBJ databases">
        <authorList>
            <consortium name="Genoscope - CEA"/>
            <person name="William W."/>
        </authorList>
    </citation>
    <scope>NUCLEOTIDE SEQUENCE</scope>
</reference>